<evidence type="ECO:0000256" key="5">
    <source>
        <dbReference type="ARBA" id="ARBA00022970"/>
    </source>
</evidence>
<dbReference type="PANTHER" id="PTHR33228:SF76">
    <property type="entry name" value="PROTEIN GLUTAMINE DUMPER 7"/>
    <property type="match status" value="1"/>
</dbReference>
<evidence type="ECO:0000256" key="2">
    <source>
        <dbReference type="ARBA" id="ARBA00009977"/>
    </source>
</evidence>
<protein>
    <submittedName>
        <fullName evidence="10">Uncharacterized protein</fullName>
    </submittedName>
</protein>
<dbReference type="GO" id="GO:0080143">
    <property type="term" value="P:regulation of amino acid export"/>
    <property type="evidence" value="ECO:0007669"/>
    <property type="project" value="UniProtKB-ARBA"/>
</dbReference>
<comment type="similarity">
    <text evidence="2">Belongs to the GLUTAMINE DUMPER 1 (TC 9.B.60) family.</text>
</comment>
<gene>
    <name evidence="10" type="ORF">ACH5RR_008684</name>
</gene>
<keyword evidence="6 9" id="KW-1133">Transmembrane helix</keyword>
<keyword evidence="5" id="KW-0029">Amino-acid transport</keyword>
<feature type="region of interest" description="Disordered" evidence="8">
    <location>
        <begin position="41"/>
        <end position="60"/>
    </location>
</feature>
<keyword evidence="11" id="KW-1185">Reference proteome</keyword>
<evidence type="ECO:0000256" key="1">
    <source>
        <dbReference type="ARBA" id="ARBA00004167"/>
    </source>
</evidence>
<dbReference type="GO" id="GO:0006865">
    <property type="term" value="P:amino acid transport"/>
    <property type="evidence" value="ECO:0007669"/>
    <property type="project" value="UniProtKB-KW"/>
</dbReference>
<comment type="subcellular location">
    <subcellularLocation>
        <location evidence="1">Membrane</location>
        <topology evidence="1">Single-pass membrane protein</topology>
    </subcellularLocation>
</comment>
<dbReference type="PANTHER" id="PTHR33228">
    <property type="entry name" value="PROTEIN GLUTAMINE DUMPER 4-RELATED"/>
    <property type="match status" value="1"/>
</dbReference>
<name>A0ABD3ACB6_9GENT</name>
<organism evidence="10 11">
    <name type="scientific">Cinchona calisaya</name>
    <dbReference type="NCBI Taxonomy" id="153742"/>
    <lineage>
        <taxon>Eukaryota</taxon>
        <taxon>Viridiplantae</taxon>
        <taxon>Streptophyta</taxon>
        <taxon>Embryophyta</taxon>
        <taxon>Tracheophyta</taxon>
        <taxon>Spermatophyta</taxon>
        <taxon>Magnoliopsida</taxon>
        <taxon>eudicotyledons</taxon>
        <taxon>Gunneridae</taxon>
        <taxon>Pentapetalae</taxon>
        <taxon>asterids</taxon>
        <taxon>lamiids</taxon>
        <taxon>Gentianales</taxon>
        <taxon>Rubiaceae</taxon>
        <taxon>Cinchonoideae</taxon>
        <taxon>Cinchoneae</taxon>
        <taxon>Cinchona</taxon>
    </lineage>
</organism>
<feature type="transmembrane region" description="Helical" evidence="9">
    <location>
        <begin position="6"/>
        <end position="29"/>
    </location>
</feature>
<dbReference type="AlphaFoldDB" id="A0ABD3ACB6"/>
<evidence type="ECO:0000256" key="4">
    <source>
        <dbReference type="ARBA" id="ARBA00022692"/>
    </source>
</evidence>
<evidence type="ECO:0000256" key="9">
    <source>
        <dbReference type="SAM" id="Phobius"/>
    </source>
</evidence>
<feature type="compositionally biased region" description="Basic and acidic residues" evidence="8">
    <location>
        <begin position="41"/>
        <end position="52"/>
    </location>
</feature>
<dbReference type="InterPro" id="IPR040359">
    <property type="entry name" value="GDU"/>
</dbReference>
<keyword evidence="3" id="KW-0813">Transport</keyword>
<evidence type="ECO:0000256" key="7">
    <source>
        <dbReference type="ARBA" id="ARBA00023136"/>
    </source>
</evidence>
<dbReference type="GO" id="GO:0016020">
    <property type="term" value="C:membrane"/>
    <property type="evidence" value="ECO:0007669"/>
    <property type="project" value="UniProtKB-SubCell"/>
</dbReference>
<evidence type="ECO:0000313" key="11">
    <source>
        <dbReference type="Proteomes" id="UP001630127"/>
    </source>
</evidence>
<comment type="caution">
    <text evidence="10">The sequence shown here is derived from an EMBL/GenBank/DDBJ whole genome shotgun (WGS) entry which is preliminary data.</text>
</comment>
<keyword evidence="7 9" id="KW-0472">Membrane</keyword>
<evidence type="ECO:0000256" key="3">
    <source>
        <dbReference type="ARBA" id="ARBA00022448"/>
    </source>
</evidence>
<evidence type="ECO:0000313" key="10">
    <source>
        <dbReference type="EMBL" id="KAL3529362.1"/>
    </source>
</evidence>
<evidence type="ECO:0000256" key="6">
    <source>
        <dbReference type="ARBA" id="ARBA00022989"/>
    </source>
</evidence>
<sequence>MAPLSFSASYLLFGGLVFFNFTAVSLIIVCCSRRIHSRNLANDDNRQEEVKPQEQLPGSNVDEACPEQIVVIMAGDQTPSFLAMPAPSPRPCFPEEQV</sequence>
<proteinExistence type="inferred from homology"/>
<evidence type="ECO:0000256" key="8">
    <source>
        <dbReference type="SAM" id="MobiDB-lite"/>
    </source>
</evidence>
<accession>A0ABD3ACB6</accession>
<dbReference type="Proteomes" id="UP001630127">
    <property type="component" value="Unassembled WGS sequence"/>
</dbReference>
<reference evidence="10 11" key="1">
    <citation type="submission" date="2024-11" db="EMBL/GenBank/DDBJ databases">
        <title>A near-complete genome assembly of Cinchona calisaya.</title>
        <authorList>
            <person name="Lian D.C."/>
            <person name="Zhao X.W."/>
            <person name="Wei L."/>
        </authorList>
    </citation>
    <scope>NUCLEOTIDE SEQUENCE [LARGE SCALE GENOMIC DNA]</scope>
    <source>
        <tissue evidence="10">Nenye</tissue>
    </source>
</reference>
<keyword evidence="4 9" id="KW-0812">Transmembrane</keyword>
<dbReference type="EMBL" id="JBJUIK010000004">
    <property type="protein sequence ID" value="KAL3529362.1"/>
    <property type="molecule type" value="Genomic_DNA"/>
</dbReference>